<dbReference type="EMBL" id="UFAJ01000188">
    <property type="protein sequence ID" value="SSD59700.1"/>
    <property type="molecule type" value="Genomic_DNA"/>
</dbReference>
<dbReference type="GO" id="GO:0006270">
    <property type="term" value="P:DNA replication initiation"/>
    <property type="evidence" value="ECO:0007669"/>
    <property type="project" value="TreeGrafter"/>
</dbReference>
<keyword evidence="6 10" id="KW-0067">ATP-binding</keyword>
<dbReference type="GO" id="GO:0005664">
    <property type="term" value="C:nuclear origin of replication recognition complex"/>
    <property type="evidence" value="ECO:0007669"/>
    <property type="project" value="TreeGrafter"/>
</dbReference>
<keyword evidence="5 10" id="KW-0547">Nucleotide-binding</keyword>
<comment type="function">
    <text evidence="10">Component of the origin recognition complex (ORC) that binds origins of replication. DNA-binding is ATP-dependent, however specific DNA sequences that define origins of replication have not been identified so far. ORC is required to assemble the pre-replication complex necessary to initiate DNA replication.</text>
</comment>
<dbReference type="Pfam" id="PF21312">
    <property type="entry name" value="WHD_ORC1"/>
    <property type="match status" value="1"/>
</dbReference>
<dbReference type="FunFam" id="3.40.50.300:FF:000199">
    <property type="entry name" value="Origin recognition complex subunit 1"/>
    <property type="match status" value="1"/>
</dbReference>
<dbReference type="SUPFAM" id="SSF52540">
    <property type="entry name" value="P-loop containing nucleoside triphosphate hydrolases"/>
    <property type="match status" value="1"/>
</dbReference>
<dbReference type="InterPro" id="IPR027417">
    <property type="entry name" value="P-loop_NTPase"/>
</dbReference>
<feature type="compositionally biased region" description="Low complexity" evidence="11">
    <location>
        <begin position="259"/>
        <end position="277"/>
    </location>
</feature>
<dbReference type="GO" id="GO:0003682">
    <property type="term" value="F:chromatin binding"/>
    <property type="evidence" value="ECO:0007669"/>
    <property type="project" value="InterPro"/>
</dbReference>
<dbReference type="Pfam" id="PF00004">
    <property type="entry name" value="AAA"/>
    <property type="match status" value="1"/>
</dbReference>
<dbReference type="GO" id="GO:0005524">
    <property type="term" value="F:ATP binding"/>
    <property type="evidence" value="ECO:0007669"/>
    <property type="project" value="UniProtKB-KW"/>
</dbReference>
<dbReference type="PANTHER" id="PTHR10763:SF23">
    <property type="entry name" value="ORIGIN RECOGNITION COMPLEX SUBUNIT 1"/>
    <property type="match status" value="1"/>
</dbReference>
<evidence type="ECO:0000256" key="6">
    <source>
        <dbReference type="ARBA" id="ARBA00022840"/>
    </source>
</evidence>
<feature type="compositionally biased region" description="Acidic residues" evidence="11">
    <location>
        <begin position="364"/>
        <end position="391"/>
    </location>
</feature>
<dbReference type="InterPro" id="IPR003959">
    <property type="entry name" value="ATPase_AAA_core"/>
</dbReference>
<dbReference type="InterPro" id="IPR050311">
    <property type="entry name" value="ORC1/CDC6"/>
</dbReference>
<dbReference type="Pfam" id="PF17872">
    <property type="entry name" value="AAA_lid_10"/>
    <property type="match status" value="1"/>
</dbReference>
<evidence type="ECO:0000256" key="8">
    <source>
        <dbReference type="ARBA" id="ARBA00023125"/>
    </source>
</evidence>
<feature type="region of interest" description="Disordered" evidence="11">
    <location>
        <begin position="217"/>
        <end position="236"/>
    </location>
</feature>
<dbReference type="InterPro" id="IPR043151">
    <property type="entry name" value="BAH_sf"/>
</dbReference>
<dbReference type="CDD" id="cd00009">
    <property type="entry name" value="AAA"/>
    <property type="match status" value="1"/>
</dbReference>
<evidence type="ECO:0000256" key="9">
    <source>
        <dbReference type="ARBA" id="ARBA00023242"/>
    </source>
</evidence>
<comment type="similarity">
    <text evidence="2 10">Belongs to the ORC1 family.</text>
</comment>
<evidence type="ECO:0000313" key="13">
    <source>
        <dbReference type="EMBL" id="SSD59700.1"/>
    </source>
</evidence>
<evidence type="ECO:0000256" key="5">
    <source>
        <dbReference type="ARBA" id="ARBA00022741"/>
    </source>
</evidence>
<proteinExistence type="inferred from homology"/>
<keyword evidence="8 10" id="KW-0238">DNA-binding</keyword>
<keyword evidence="4" id="KW-0479">Metal-binding</keyword>
<dbReference type="GO" id="GO:0046872">
    <property type="term" value="F:metal ion binding"/>
    <property type="evidence" value="ECO:0007669"/>
    <property type="project" value="UniProtKB-KW"/>
</dbReference>
<dbReference type="PANTHER" id="PTHR10763">
    <property type="entry name" value="CELL DIVISION CONTROL PROTEIN 6-RELATED"/>
    <property type="match status" value="1"/>
</dbReference>
<dbReference type="GO" id="GO:0003688">
    <property type="term" value="F:DNA replication origin binding"/>
    <property type="evidence" value="ECO:0007669"/>
    <property type="project" value="TreeGrafter"/>
</dbReference>
<dbReference type="SUPFAM" id="SSF82061">
    <property type="entry name" value="BAH domain"/>
    <property type="match status" value="1"/>
</dbReference>
<evidence type="ECO:0000256" key="11">
    <source>
        <dbReference type="SAM" id="MobiDB-lite"/>
    </source>
</evidence>
<gene>
    <name evidence="13" type="ORF">SCODWIG_01461</name>
</gene>
<evidence type="ECO:0000256" key="7">
    <source>
        <dbReference type="ARBA" id="ARBA00022842"/>
    </source>
</evidence>
<evidence type="ECO:0000313" key="14">
    <source>
        <dbReference type="Proteomes" id="UP000262825"/>
    </source>
</evidence>
<comment type="subunit">
    <text evidence="10">ORC is composed of six subunits.</text>
</comment>
<dbReference type="VEuPathDB" id="FungiDB:SCODWIG_01461"/>
<feature type="region of interest" description="Disordered" evidence="11">
    <location>
        <begin position="248"/>
        <end position="283"/>
    </location>
</feature>
<dbReference type="InterPro" id="IPR003593">
    <property type="entry name" value="AAA+_ATPase"/>
</dbReference>
<dbReference type="InterPro" id="IPR048867">
    <property type="entry name" value="WHD_ORC1"/>
</dbReference>
<comment type="subcellular location">
    <subcellularLocation>
        <location evidence="1 10">Nucleus</location>
    </subcellularLocation>
</comment>
<evidence type="ECO:0000256" key="2">
    <source>
        <dbReference type="ARBA" id="ARBA00008398"/>
    </source>
</evidence>
<name>A0A376B6H2_9ASCO</name>
<feature type="compositionally biased region" description="Basic residues" evidence="11">
    <location>
        <begin position="248"/>
        <end position="258"/>
    </location>
</feature>
<dbReference type="Gene3D" id="3.40.50.300">
    <property type="entry name" value="P-loop containing nucleotide triphosphate hydrolases"/>
    <property type="match status" value="1"/>
</dbReference>
<keyword evidence="14" id="KW-1185">Reference proteome</keyword>
<sequence>MSDASPLKNWDIIQVDKEGNPIVVLPRSTRSTRNALAFQTYYKIVNTHDRSITFMVGDVVVFKYNTAVNSTYLIKEIRHDGTNNTVEIFGFDFLRWYELDGKDYFNKYNPKILEEHPNEDNSFYQDLLLQEVDTKELFLTAEVTTLHLSDFIRVLNVVDLQTYLELKEKNSIEDVYFVHRSAIPQGKYLKEIDYNKVLEIIKTEDTIASHRYMIDLTTDPDGAKNKRQNTSVTSREDKLYSNNTQHLNAKKLKEKKRQSPLSSLSSRAATASGRSSKGQQGTFKVNNKAASLNESFLVKNQIEGIDNTEGRNGLLVDARGKEDGNSGGVSGTPRRSLRKNKTAINYDESDDFEDELGNYGVISESEEEEEEEEGEEEDDDIDLDDDLDDEDTRTNNTSNKRRRVITLADIIKKYTRRNVARTKGSYKSFSKRFKSVQDIPDLTDLADFNDKKIKAEVSMLEKKLVSPTKKPTHETIFFKVKSRLYSTDSANNIETQEAIKSAAASQIRTLLPARDNEFAQLYLSIYNAIETGVGSSVYISGTPGVGKTLTLREVVKDLLISSDQGEIPSFQYIEINGLKLVHPNNSYEVFWNKISGEKLTPSASLESLEYYFNKVPKNKKRTIVVLLDEMDTLVTKKDQDIMYNFFNWPTYPNSKLVVIAVGNTMDLPERLLSNKISSRLGLTRIPFPGYTHHELMAIIQSRLKGLNECFFFVNKKTGRATLATDENQSISPAADEYKKVKVVIEDDAIEIIARKIASVSGDARSALKICKRGIEIAEADYLEKHGYDIDTELNVTEGTKQVNDGHQTLANNVFADENDEIEIQKVDISHVMKAINETNSTPSSQFLSRLPFSAKLFLHAYLSLLKKNKKSDQSAGDIIDEVKLLIDVNGNNKYINDIKSFLYCYQADGTYEMRMIDWDYIINQLIDAGVISKQNIVNERSATIKLNISPEEISNVFKQDEVFKKL</sequence>
<dbReference type="AlphaFoldDB" id="A0A376B6H2"/>
<feature type="compositionally biased region" description="Acidic residues" evidence="11">
    <location>
        <begin position="347"/>
        <end position="356"/>
    </location>
</feature>
<evidence type="ECO:0000256" key="1">
    <source>
        <dbReference type="ARBA" id="ARBA00004123"/>
    </source>
</evidence>
<dbReference type="InterPro" id="IPR041083">
    <property type="entry name" value="AAA_lid_10"/>
</dbReference>
<evidence type="ECO:0000256" key="4">
    <source>
        <dbReference type="ARBA" id="ARBA00022723"/>
    </source>
</evidence>
<keyword evidence="7" id="KW-0460">Magnesium</keyword>
<dbReference type="OrthoDB" id="3972524at2759"/>
<protein>
    <recommendedName>
        <fullName evidence="10">Origin recognition complex subunit 1</fullName>
    </recommendedName>
</protein>
<dbReference type="Proteomes" id="UP000262825">
    <property type="component" value="Unassembled WGS sequence"/>
</dbReference>
<organism evidence="13 14">
    <name type="scientific">Saccharomycodes ludwigii</name>
    <dbReference type="NCBI Taxonomy" id="36035"/>
    <lineage>
        <taxon>Eukaryota</taxon>
        <taxon>Fungi</taxon>
        <taxon>Dikarya</taxon>
        <taxon>Ascomycota</taxon>
        <taxon>Saccharomycotina</taxon>
        <taxon>Saccharomycetes</taxon>
        <taxon>Saccharomycodales</taxon>
        <taxon>Saccharomycodaceae</taxon>
        <taxon>Saccharomycodes</taxon>
    </lineage>
</organism>
<dbReference type="InterPro" id="IPR001025">
    <property type="entry name" value="BAH_dom"/>
</dbReference>
<dbReference type="PROSITE" id="PS51038">
    <property type="entry name" value="BAH"/>
    <property type="match status" value="1"/>
</dbReference>
<keyword evidence="9 10" id="KW-0539">Nucleus</keyword>
<feature type="region of interest" description="Disordered" evidence="11">
    <location>
        <begin position="313"/>
        <end position="398"/>
    </location>
</feature>
<evidence type="ECO:0000256" key="10">
    <source>
        <dbReference type="RuleBase" id="RU365058"/>
    </source>
</evidence>
<keyword evidence="3 10" id="KW-0235">DNA replication</keyword>
<feature type="domain" description="BAH" evidence="12">
    <location>
        <begin position="52"/>
        <end position="193"/>
    </location>
</feature>
<reference evidence="14" key="1">
    <citation type="submission" date="2018-06" db="EMBL/GenBank/DDBJ databases">
        <authorList>
            <person name="Guldener U."/>
        </authorList>
    </citation>
    <scope>NUCLEOTIDE SEQUENCE [LARGE SCALE GENOMIC DNA]</scope>
    <source>
        <strain evidence="14">UTAD17</strain>
    </source>
</reference>
<evidence type="ECO:0000256" key="3">
    <source>
        <dbReference type="ARBA" id="ARBA00022705"/>
    </source>
</evidence>
<dbReference type="SMART" id="SM00382">
    <property type="entry name" value="AAA"/>
    <property type="match status" value="1"/>
</dbReference>
<dbReference type="GO" id="GO:0016887">
    <property type="term" value="F:ATP hydrolysis activity"/>
    <property type="evidence" value="ECO:0007669"/>
    <property type="project" value="InterPro"/>
</dbReference>
<evidence type="ECO:0000259" key="12">
    <source>
        <dbReference type="PROSITE" id="PS51038"/>
    </source>
</evidence>
<dbReference type="GO" id="GO:0033314">
    <property type="term" value="P:mitotic DNA replication checkpoint signaling"/>
    <property type="evidence" value="ECO:0007669"/>
    <property type="project" value="TreeGrafter"/>
</dbReference>
<accession>A0A376B6H2</accession>
<dbReference type="Gene3D" id="2.30.30.490">
    <property type="match status" value="1"/>
</dbReference>
<dbReference type="Gene3D" id="1.10.8.60">
    <property type="match status" value="1"/>
</dbReference>